<comment type="caution">
    <text evidence="11">The sequence shown here is derived from an EMBL/GenBank/DDBJ whole genome shotgun (WGS) entry which is preliminary data.</text>
</comment>
<gene>
    <name evidence="11" type="ORF">FB466_1100</name>
</gene>
<dbReference type="InterPro" id="IPR011712">
    <property type="entry name" value="Sig_transdc_His_kin_sub3_dim/P"/>
</dbReference>
<evidence type="ECO:0000313" key="11">
    <source>
        <dbReference type="EMBL" id="TQM66263.1"/>
    </source>
</evidence>
<dbReference type="InterPro" id="IPR036890">
    <property type="entry name" value="HATPase_C_sf"/>
</dbReference>
<feature type="transmembrane region" description="Helical" evidence="9">
    <location>
        <begin position="49"/>
        <end position="68"/>
    </location>
</feature>
<evidence type="ECO:0000256" key="1">
    <source>
        <dbReference type="ARBA" id="ARBA00000085"/>
    </source>
</evidence>
<dbReference type="EC" id="2.7.13.3" evidence="2"/>
<accession>A0A543I6M7</accession>
<dbReference type="PANTHER" id="PTHR24421:SF10">
    <property type="entry name" value="NITRATE_NITRITE SENSOR PROTEIN NARQ"/>
    <property type="match status" value="1"/>
</dbReference>
<comment type="catalytic activity">
    <reaction evidence="1">
        <text>ATP + protein L-histidine = ADP + protein N-phospho-L-histidine.</text>
        <dbReference type="EC" id="2.7.13.3"/>
    </reaction>
</comment>
<evidence type="ECO:0000256" key="6">
    <source>
        <dbReference type="ARBA" id="ARBA00022777"/>
    </source>
</evidence>
<dbReference type="InterPro" id="IPR050482">
    <property type="entry name" value="Sensor_HK_TwoCompSys"/>
</dbReference>
<dbReference type="GO" id="GO:0016020">
    <property type="term" value="C:membrane"/>
    <property type="evidence" value="ECO:0007669"/>
    <property type="project" value="InterPro"/>
</dbReference>
<keyword evidence="6 11" id="KW-0418">Kinase</keyword>
<keyword evidence="3" id="KW-0597">Phosphoprotein</keyword>
<keyword evidence="9" id="KW-0812">Transmembrane</keyword>
<dbReference type="EMBL" id="VFPN01000001">
    <property type="protein sequence ID" value="TQM66263.1"/>
    <property type="molecule type" value="Genomic_DNA"/>
</dbReference>
<evidence type="ECO:0000259" key="10">
    <source>
        <dbReference type="Pfam" id="PF07730"/>
    </source>
</evidence>
<keyword evidence="5" id="KW-0547">Nucleotide-binding</keyword>
<keyword evidence="12" id="KW-1185">Reference proteome</keyword>
<dbReference type="SUPFAM" id="SSF55874">
    <property type="entry name" value="ATPase domain of HSP90 chaperone/DNA topoisomerase II/histidine kinase"/>
    <property type="match status" value="1"/>
</dbReference>
<evidence type="ECO:0000313" key="12">
    <source>
        <dbReference type="Proteomes" id="UP000318331"/>
    </source>
</evidence>
<keyword evidence="9" id="KW-1133">Transmembrane helix</keyword>
<keyword evidence="4" id="KW-0808">Transferase</keyword>
<dbReference type="CDD" id="cd16917">
    <property type="entry name" value="HATPase_UhpB-NarQ-NarX-like"/>
    <property type="match status" value="1"/>
</dbReference>
<evidence type="ECO:0000256" key="9">
    <source>
        <dbReference type="SAM" id="Phobius"/>
    </source>
</evidence>
<protein>
    <recommendedName>
        <fullName evidence="2">histidine kinase</fullName>
        <ecNumber evidence="2">2.7.13.3</ecNumber>
    </recommendedName>
</protein>
<evidence type="ECO:0000256" key="7">
    <source>
        <dbReference type="ARBA" id="ARBA00022840"/>
    </source>
</evidence>
<evidence type="ECO:0000256" key="3">
    <source>
        <dbReference type="ARBA" id="ARBA00022553"/>
    </source>
</evidence>
<feature type="transmembrane region" description="Helical" evidence="9">
    <location>
        <begin position="75"/>
        <end position="92"/>
    </location>
</feature>
<evidence type="ECO:0000256" key="8">
    <source>
        <dbReference type="ARBA" id="ARBA00023012"/>
    </source>
</evidence>
<dbReference type="GO" id="GO:0046983">
    <property type="term" value="F:protein dimerization activity"/>
    <property type="evidence" value="ECO:0007669"/>
    <property type="project" value="InterPro"/>
</dbReference>
<evidence type="ECO:0000256" key="4">
    <source>
        <dbReference type="ARBA" id="ARBA00022679"/>
    </source>
</evidence>
<dbReference type="PANTHER" id="PTHR24421">
    <property type="entry name" value="NITRATE/NITRITE SENSOR PROTEIN NARX-RELATED"/>
    <property type="match status" value="1"/>
</dbReference>
<keyword evidence="8" id="KW-0902">Two-component regulatory system</keyword>
<name>A0A543I6M7_9MICO</name>
<proteinExistence type="predicted"/>
<dbReference type="GO" id="GO:0000155">
    <property type="term" value="F:phosphorelay sensor kinase activity"/>
    <property type="evidence" value="ECO:0007669"/>
    <property type="project" value="InterPro"/>
</dbReference>
<evidence type="ECO:0000256" key="5">
    <source>
        <dbReference type="ARBA" id="ARBA00022741"/>
    </source>
</evidence>
<organism evidence="11 12">
    <name type="scientific">Klugiella xanthotipulae</name>
    <dbReference type="NCBI Taxonomy" id="244735"/>
    <lineage>
        <taxon>Bacteria</taxon>
        <taxon>Bacillati</taxon>
        <taxon>Actinomycetota</taxon>
        <taxon>Actinomycetes</taxon>
        <taxon>Micrococcales</taxon>
        <taxon>Microbacteriaceae</taxon>
        <taxon>Klugiella</taxon>
    </lineage>
</organism>
<dbReference type="GO" id="GO:0005524">
    <property type="term" value="F:ATP binding"/>
    <property type="evidence" value="ECO:0007669"/>
    <property type="project" value="UniProtKB-KW"/>
</dbReference>
<feature type="transmembrane region" description="Helical" evidence="9">
    <location>
        <begin position="143"/>
        <end position="166"/>
    </location>
</feature>
<sequence>MWPSPRLYTLKDMSSIPTRRALLLDLAAATGLGGPALMVLYSYDRRPTWISVAVVLLLTAAIAIWVLWRRDRLRSHVAAIAFAVIATATMTLGDGSLYYGIIWVACLVLGITFASGFVVWGYAAALVALVVVLHLSTGSSVELMVSEAIAAMFFAGIAAVVAAMLGDSLRAGEALRDALRQLDAANVDLRGRLNTDRDLVLARERERTARELHDSLGHRLTAIGLSLDYAARVDDSDAAHEELRRARELVGESLDAMRCLVRAMHPVELSTLRNAEAFRAVAEAFRGTGIDIRVSIEGDDSALSHEHSLLLLRFVQEGLTNVVRHSNATTAELRMILGGANDTVAPAAVVQAVLEDHGVGPSTIPFTEGFGLRSLRARAEELGGTLDVTPMLDGFRLAVALPAAANDMRLVSSATA</sequence>
<keyword evidence="7" id="KW-0067">ATP-binding</keyword>
<feature type="domain" description="Signal transduction histidine kinase subgroup 3 dimerisation and phosphoacceptor" evidence="10">
    <location>
        <begin position="204"/>
        <end position="269"/>
    </location>
</feature>
<dbReference type="AlphaFoldDB" id="A0A543I6M7"/>
<reference evidence="11 12" key="1">
    <citation type="submission" date="2019-06" db="EMBL/GenBank/DDBJ databases">
        <title>Sequencing the genomes of 1000 actinobacteria strains.</title>
        <authorList>
            <person name="Klenk H.-P."/>
        </authorList>
    </citation>
    <scope>NUCLEOTIDE SEQUENCE [LARGE SCALE GENOMIC DNA]</scope>
    <source>
        <strain evidence="11 12">DSM 18031</strain>
    </source>
</reference>
<evidence type="ECO:0000256" key="2">
    <source>
        <dbReference type="ARBA" id="ARBA00012438"/>
    </source>
</evidence>
<dbReference type="Pfam" id="PF07730">
    <property type="entry name" value="HisKA_3"/>
    <property type="match status" value="1"/>
</dbReference>
<keyword evidence="9" id="KW-0472">Membrane</keyword>
<dbReference type="Gene3D" id="3.30.565.10">
    <property type="entry name" value="Histidine kinase-like ATPase, C-terminal domain"/>
    <property type="match status" value="1"/>
</dbReference>
<dbReference type="Gene3D" id="1.20.5.1930">
    <property type="match status" value="1"/>
</dbReference>
<feature type="transmembrane region" description="Helical" evidence="9">
    <location>
        <begin position="98"/>
        <end position="131"/>
    </location>
</feature>
<dbReference type="Proteomes" id="UP000318331">
    <property type="component" value="Unassembled WGS sequence"/>
</dbReference>
<feature type="transmembrane region" description="Helical" evidence="9">
    <location>
        <begin position="21"/>
        <end position="43"/>
    </location>
</feature>